<name>A0A2B4RGB4_STYPI</name>
<accession>A0A2B4RGB4</accession>
<sequence>MHCWQEKPPGIFPTGRFDIQEEHLVQLKTFVEEYYRINVLFLPISVNPTIWTISHVVPVHAKQVLNKYQQGLFTVTMEGRQAKHIASQRLSVNTIHTRKDAYSPQRVFNEKAYCYCGLHKAHLTDESCSFCSDKLMDLISASVRERKTVSDKFPQLELFHSLDIWHKAKKLSKCIHHAARVKGCESLKEWIDDIVSHYWFCCQNCEGHVGELKEVWFGVLHHVCGEHKWAEGECRHSPEETPSNGMTYLTKSSKALAAIIKVVLDKKWLSNLAFYVRFRGQQLNAAGEERGHRKYSKCTQKFHEETVKEEKGYSYFPFPMAKMFKEHCLLMGSFSQKTDHNVFNPKQIAPTIAMKATPSAEKLMKGHLVLLSRL</sequence>
<evidence type="ECO:0000313" key="1">
    <source>
        <dbReference type="EMBL" id="PFX15418.1"/>
    </source>
</evidence>
<gene>
    <name evidence="1" type="ORF">AWC38_SpisGene20363</name>
</gene>
<dbReference type="PANTHER" id="PTHR31751">
    <property type="entry name" value="SI:CH211-108C17.2-RELATED-RELATED"/>
    <property type="match status" value="1"/>
</dbReference>
<comment type="caution">
    <text evidence="1">The sequence shown here is derived from an EMBL/GenBank/DDBJ whole genome shotgun (WGS) entry which is preliminary data.</text>
</comment>
<dbReference type="PANTHER" id="PTHR31751:SF7">
    <property type="entry name" value="THAP-TYPE DOMAIN-CONTAINING PROTEIN"/>
    <property type="match status" value="1"/>
</dbReference>
<evidence type="ECO:0000313" key="2">
    <source>
        <dbReference type="Proteomes" id="UP000225706"/>
    </source>
</evidence>
<protein>
    <submittedName>
        <fullName evidence="1">Uncharacterized protein</fullName>
    </submittedName>
</protein>
<dbReference type="OrthoDB" id="5977624at2759"/>
<dbReference type="AlphaFoldDB" id="A0A2B4RGB4"/>
<dbReference type="STRING" id="50429.A0A2B4RGB4"/>
<reference evidence="2" key="1">
    <citation type="journal article" date="2017" name="bioRxiv">
        <title>Comparative analysis of the genomes of Stylophora pistillata and Acropora digitifera provides evidence for extensive differences between species of corals.</title>
        <authorList>
            <person name="Voolstra C.R."/>
            <person name="Li Y."/>
            <person name="Liew Y.J."/>
            <person name="Baumgarten S."/>
            <person name="Zoccola D."/>
            <person name="Flot J.-F."/>
            <person name="Tambutte S."/>
            <person name="Allemand D."/>
            <person name="Aranda M."/>
        </authorList>
    </citation>
    <scope>NUCLEOTIDE SEQUENCE [LARGE SCALE GENOMIC DNA]</scope>
</reference>
<dbReference type="EMBL" id="LSMT01000651">
    <property type="protein sequence ID" value="PFX15418.1"/>
    <property type="molecule type" value="Genomic_DNA"/>
</dbReference>
<organism evidence="1 2">
    <name type="scientific">Stylophora pistillata</name>
    <name type="common">Smooth cauliflower coral</name>
    <dbReference type="NCBI Taxonomy" id="50429"/>
    <lineage>
        <taxon>Eukaryota</taxon>
        <taxon>Metazoa</taxon>
        <taxon>Cnidaria</taxon>
        <taxon>Anthozoa</taxon>
        <taxon>Hexacorallia</taxon>
        <taxon>Scleractinia</taxon>
        <taxon>Astrocoeniina</taxon>
        <taxon>Pocilloporidae</taxon>
        <taxon>Stylophora</taxon>
    </lineage>
</organism>
<proteinExistence type="predicted"/>
<dbReference type="Proteomes" id="UP000225706">
    <property type="component" value="Unassembled WGS sequence"/>
</dbReference>
<keyword evidence="2" id="KW-1185">Reference proteome</keyword>